<feature type="domain" description="Knr4/Smi1-like" evidence="1">
    <location>
        <begin position="36"/>
        <end position="94"/>
    </location>
</feature>
<name>A0A1Y0IR95_9BACL</name>
<dbReference type="Pfam" id="PF09346">
    <property type="entry name" value="SMI1_KNR4"/>
    <property type="match status" value="1"/>
</dbReference>
<dbReference type="Proteomes" id="UP000195437">
    <property type="component" value="Chromosome"/>
</dbReference>
<evidence type="ECO:0000313" key="3">
    <source>
        <dbReference type="Proteomes" id="UP000195437"/>
    </source>
</evidence>
<dbReference type="InterPro" id="IPR037883">
    <property type="entry name" value="Knr4/Smi1-like_sf"/>
</dbReference>
<evidence type="ECO:0000313" key="2">
    <source>
        <dbReference type="EMBL" id="ARU61864.1"/>
    </source>
</evidence>
<protein>
    <recommendedName>
        <fullName evidence="1">Knr4/Smi1-like domain-containing protein</fullName>
    </recommendedName>
</protein>
<dbReference type="KEGG" id="tum:CBW65_13110"/>
<evidence type="ECO:0000259" key="1">
    <source>
        <dbReference type="Pfam" id="PF09346"/>
    </source>
</evidence>
<dbReference type="EMBL" id="CP021434">
    <property type="protein sequence ID" value="ARU61864.1"/>
    <property type="molecule type" value="Genomic_DNA"/>
</dbReference>
<dbReference type="Gene3D" id="3.40.1580.10">
    <property type="entry name" value="SMI1/KNR4-like"/>
    <property type="match status" value="1"/>
</dbReference>
<gene>
    <name evidence="2" type="ORF">CBW65_13110</name>
</gene>
<organism evidence="2 3">
    <name type="scientific">Tumebacillus avium</name>
    <dbReference type="NCBI Taxonomy" id="1903704"/>
    <lineage>
        <taxon>Bacteria</taxon>
        <taxon>Bacillati</taxon>
        <taxon>Bacillota</taxon>
        <taxon>Bacilli</taxon>
        <taxon>Bacillales</taxon>
        <taxon>Alicyclobacillaceae</taxon>
        <taxon>Tumebacillus</taxon>
    </lineage>
</organism>
<dbReference type="SUPFAM" id="SSF160631">
    <property type="entry name" value="SMI1/KNR4-like"/>
    <property type="match status" value="1"/>
</dbReference>
<reference evidence="3" key="1">
    <citation type="submission" date="2017-05" db="EMBL/GenBank/DDBJ databases">
        <authorList>
            <person name="Sung H."/>
        </authorList>
    </citation>
    <scope>NUCLEOTIDE SEQUENCE [LARGE SCALE GENOMIC DNA]</scope>
    <source>
        <strain evidence="3">AR23208</strain>
    </source>
</reference>
<keyword evidence="3" id="KW-1185">Reference proteome</keyword>
<dbReference type="InterPro" id="IPR018958">
    <property type="entry name" value="Knr4/Smi1-like_dom"/>
</dbReference>
<accession>A0A1Y0IR95</accession>
<dbReference type="AlphaFoldDB" id="A0A1Y0IR95"/>
<proteinExistence type="predicted"/>
<sequence>MLAIEALKKRLQTSPEIVVQLESGHLENVTFRFQEPASRKELHAFSEHKGWVLPPDYKAFLERHNGAMLFTHPRNGGGMELLSTERIFLANNAYDVLPDFAYPVGYANFQF</sequence>